<sequence length="161" mass="18687">MNSAVEGPKDPKPCKVKTPRPASTIVARRRASARYRKKNEDELREKARERMRRELLKADEALWEDARRRAREASRKYRQQNASNLAFRQREARQIAYQKTYGFDALVARQTRIHERRLAAQDKAELKAIEEACRREGAARQARVRDREAAESLSALHASTS</sequence>
<feature type="region of interest" description="Disordered" evidence="1">
    <location>
        <begin position="1"/>
        <end position="45"/>
    </location>
</feature>
<keyword evidence="3" id="KW-1185">Reference proteome</keyword>
<feature type="region of interest" description="Disordered" evidence="1">
    <location>
        <begin position="140"/>
        <end position="161"/>
    </location>
</feature>
<evidence type="ECO:0000313" key="3">
    <source>
        <dbReference type="Proteomes" id="UP001219525"/>
    </source>
</evidence>
<dbReference type="AlphaFoldDB" id="A0AAD7E2L9"/>
<comment type="caution">
    <text evidence="2">The sequence shown here is derived from an EMBL/GenBank/DDBJ whole genome shotgun (WGS) entry which is preliminary data.</text>
</comment>
<feature type="compositionally biased region" description="Basic and acidic residues" evidence="1">
    <location>
        <begin position="140"/>
        <end position="150"/>
    </location>
</feature>
<protein>
    <submittedName>
        <fullName evidence="2">Uncharacterized protein</fullName>
    </submittedName>
</protein>
<accession>A0AAD7E2L9</accession>
<name>A0AAD7E2L9_9AGAR</name>
<dbReference type="Proteomes" id="UP001219525">
    <property type="component" value="Unassembled WGS sequence"/>
</dbReference>
<evidence type="ECO:0000256" key="1">
    <source>
        <dbReference type="SAM" id="MobiDB-lite"/>
    </source>
</evidence>
<organism evidence="2 3">
    <name type="scientific">Mycena pura</name>
    <dbReference type="NCBI Taxonomy" id="153505"/>
    <lineage>
        <taxon>Eukaryota</taxon>
        <taxon>Fungi</taxon>
        <taxon>Dikarya</taxon>
        <taxon>Basidiomycota</taxon>
        <taxon>Agaricomycotina</taxon>
        <taxon>Agaricomycetes</taxon>
        <taxon>Agaricomycetidae</taxon>
        <taxon>Agaricales</taxon>
        <taxon>Marasmiineae</taxon>
        <taxon>Mycenaceae</taxon>
        <taxon>Mycena</taxon>
    </lineage>
</organism>
<evidence type="ECO:0000313" key="2">
    <source>
        <dbReference type="EMBL" id="KAJ7225377.1"/>
    </source>
</evidence>
<proteinExistence type="predicted"/>
<feature type="compositionally biased region" description="Low complexity" evidence="1">
    <location>
        <begin position="151"/>
        <end position="161"/>
    </location>
</feature>
<reference evidence="2" key="1">
    <citation type="submission" date="2023-03" db="EMBL/GenBank/DDBJ databases">
        <title>Massive genome expansion in bonnet fungi (Mycena s.s.) driven by repeated elements and novel gene families across ecological guilds.</title>
        <authorList>
            <consortium name="Lawrence Berkeley National Laboratory"/>
            <person name="Harder C.B."/>
            <person name="Miyauchi S."/>
            <person name="Viragh M."/>
            <person name="Kuo A."/>
            <person name="Thoen E."/>
            <person name="Andreopoulos B."/>
            <person name="Lu D."/>
            <person name="Skrede I."/>
            <person name="Drula E."/>
            <person name="Henrissat B."/>
            <person name="Morin E."/>
            <person name="Kohler A."/>
            <person name="Barry K."/>
            <person name="LaButti K."/>
            <person name="Morin E."/>
            <person name="Salamov A."/>
            <person name="Lipzen A."/>
            <person name="Mereny Z."/>
            <person name="Hegedus B."/>
            <person name="Baldrian P."/>
            <person name="Stursova M."/>
            <person name="Weitz H."/>
            <person name="Taylor A."/>
            <person name="Grigoriev I.V."/>
            <person name="Nagy L.G."/>
            <person name="Martin F."/>
            <person name="Kauserud H."/>
        </authorList>
    </citation>
    <scope>NUCLEOTIDE SEQUENCE</scope>
    <source>
        <strain evidence="2">9144</strain>
    </source>
</reference>
<feature type="compositionally biased region" description="Basic residues" evidence="1">
    <location>
        <begin position="27"/>
        <end position="37"/>
    </location>
</feature>
<gene>
    <name evidence="2" type="ORF">GGX14DRAFT_556181</name>
</gene>
<dbReference type="EMBL" id="JARJCW010000004">
    <property type="protein sequence ID" value="KAJ7225377.1"/>
    <property type="molecule type" value="Genomic_DNA"/>
</dbReference>